<feature type="transmembrane region" description="Helical" evidence="1">
    <location>
        <begin position="26"/>
        <end position="48"/>
    </location>
</feature>
<accession>L0DLL4</accession>
<feature type="transmembrane region" description="Helical" evidence="1">
    <location>
        <begin position="92"/>
        <end position="116"/>
    </location>
</feature>
<name>L0DLL4_SINAD</name>
<dbReference type="Proteomes" id="UP000010798">
    <property type="component" value="Chromosome"/>
</dbReference>
<feature type="transmembrane region" description="Helical" evidence="1">
    <location>
        <begin position="173"/>
        <end position="194"/>
    </location>
</feature>
<dbReference type="OrthoDB" id="5624959at2"/>
<evidence type="ECO:0000313" key="2">
    <source>
        <dbReference type="EMBL" id="AGA29715.1"/>
    </source>
</evidence>
<evidence type="ECO:0000313" key="3">
    <source>
        <dbReference type="Proteomes" id="UP000010798"/>
    </source>
</evidence>
<feature type="transmembrane region" description="Helical" evidence="1">
    <location>
        <begin position="60"/>
        <end position="80"/>
    </location>
</feature>
<keyword evidence="1" id="KW-0812">Transmembrane</keyword>
<keyword evidence="3" id="KW-1185">Reference proteome</keyword>
<feature type="transmembrane region" description="Helical" evidence="1">
    <location>
        <begin position="122"/>
        <end position="141"/>
    </location>
</feature>
<keyword evidence="1" id="KW-1133">Transmembrane helix</keyword>
<feature type="transmembrane region" description="Helical" evidence="1">
    <location>
        <begin position="148"/>
        <end position="167"/>
    </location>
</feature>
<dbReference type="EMBL" id="CP003364">
    <property type="protein sequence ID" value="AGA29715.1"/>
    <property type="molecule type" value="Genomic_DNA"/>
</dbReference>
<reference evidence="2 3" key="1">
    <citation type="submission" date="2012-02" db="EMBL/GenBank/DDBJ databases">
        <title>Complete sequence of chromosome of Singulisphaera acidiphila DSM 18658.</title>
        <authorList>
            <consortium name="US DOE Joint Genome Institute (JGI-PGF)"/>
            <person name="Lucas S."/>
            <person name="Copeland A."/>
            <person name="Lapidus A."/>
            <person name="Glavina del Rio T."/>
            <person name="Dalin E."/>
            <person name="Tice H."/>
            <person name="Bruce D."/>
            <person name="Goodwin L."/>
            <person name="Pitluck S."/>
            <person name="Peters L."/>
            <person name="Ovchinnikova G."/>
            <person name="Chertkov O."/>
            <person name="Kyrpides N."/>
            <person name="Mavromatis K."/>
            <person name="Ivanova N."/>
            <person name="Brettin T."/>
            <person name="Detter J.C."/>
            <person name="Han C."/>
            <person name="Larimer F."/>
            <person name="Land M."/>
            <person name="Hauser L."/>
            <person name="Markowitz V."/>
            <person name="Cheng J.-F."/>
            <person name="Hugenholtz P."/>
            <person name="Woyke T."/>
            <person name="Wu D."/>
            <person name="Tindall B."/>
            <person name="Pomrenke H."/>
            <person name="Brambilla E."/>
            <person name="Klenk H.-P."/>
            <person name="Eisen J.A."/>
        </authorList>
    </citation>
    <scope>NUCLEOTIDE SEQUENCE [LARGE SCALE GENOMIC DNA]</scope>
    <source>
        <strain evidence="3">ATCC BAA-1392 / DSM 18658 / VKM B-2454 / MOB10</strain>
    </source>
</reference>
<dbReference type="eggNOG" id="ENOG50323T9">
    <property type="taxonomic scope" value="Bacteria"/>
</dbReference>
<dbReference type="STRING" id="886293.Sinac_5578"/>
<dbReference type="RefSeq" id="WP_015248815.1">
    <property type="nucleotide sequence ID" value="NZ_JH621480.1"/>
</dbReference>
<sequence>MELRDALTQISEIRLQMARTEVFRGFRAMPVAFSGVLALATAGFQVAWIREPAQELSGYLGLWIGAAVISAVAAGAEMVIRVRNSASPWTREITWLAVEQFIPCLVAGGLLTFVLIRFAPEALWMLPGLWQILFSLGVFASCRLLPRATFGVAVFYLATGLACLALAHGEYALSPWAMGLPFGIGQLLAAAVLYRTLECRDA</sequence>
<keyword evidence="1" id="KW-0472">Membrane</keyword>
<evidence type="ECO:0000256" key="1">
    <source>
        <dbReference type="SAM" id="Phobius"/>
    </source>
</evidence>
<dbReference type="AlphaFoldDB" id="L0DLL4"/>
<organism evidence="2 3">
    <name type="scientific">Singulisphaera acidiphila (strain ATCC BAA-1392 / DSM 18658 / VKM B-2454 / MOB10)</name>
    <dbReference type="NCBI Taxonomy" id="886293"/>
    <lineage>
        <taxon>Bacteria</taxon>
        <taxon>Pseudomonadati</taxon>
        <taxon>Planctomycetota</taxon>
        <taxon>Planctomycetia</taxon>
        <taxon>Isosphaerales</taxon>
        <taxon>Isosphaeraceae</taxon>
        <taxon>Singulisphaera</taxon>
    </lineage>
</organism>
<gene>
    <name evidence="2" type="ordered locus">Sinac_5578</name>
</gene>
<dbReference type="HOGENOM" id="CLU_081780_0_0_0"/>
<protein>
    <submittedName>
        <fullName evidence="2">Uncharacterized protein</fullName>
    </submittedName>
</protein>
<proteinExistence type="predicted"/>
<dbReference type="KEGG" id="saci:Sinac_5578"/>